<name>W2CLM3_9BACT</name>
<reference evidence="1 2" key="1">
    <citation type="submission" date="2013-11" db="EMBL/GenBank/DDBJ databases">
        <title>Single cell genomics of uncultured Tannerella BU063 (oral taxon 286).</title>
        <authorList>
            <person name="Beall C.J."/>
            <person name="Campbell A.G."/>
            <person name="Griffen A.L."/>
            <person name="Podar M."/>
            <person name="Leys E.J."/>
        </authorList>
    </citation>
    <scope>NUCLEOTIDE SEQUENCE [LARGE SCALE GENOMIC DNA]</scope>
    <source>
        <strain evidence="1">Cell 6/7/9</strain>
    </source>
</reference>
<accession>W2CLM3</accession>
<organism evidence="1 2">
    <name type="scientific">Tannerella sp. oral taxon BU063 isolate Cell 6/7/9</name>
    <dbReference type="NCBI Taxonomy" id="1411021"/>
    <lineage>
        <taxon>Bacteria</taxon>
        <taxon>Pseudomonadati</taxon>
        <taxon>Bacteroidota</taxon>
        <taxon>Bacteroidia</taxon>
        <taxon>Bacteroidales</taxon>
        <taxon>Tannerellaceae</taxon>
        <taxon>Tannerella</taxon>
    </lineage>
</organism>
<comment type="caution">
    <text evidence="1">The sequence shown here is derived from an EMBL/GenBank/DDBJ whole genome shotgun (WGS) entry which is preliminary data.</text>
</comment>
<dbReference type="EMBL" id="AYYD01001286">
    <property type="protein sequence ID" value="ETK07342.1"/>
    <property type="molecule type" value="Genomic_DNA"/>
</dbReference>
<dbReference type="Proteomes" id="UP000018874">
    <property type="component" value="Unassembled WGS sequence"/>
</dbReference>
<proteinExistence type="predicted"/>
<keyword evidence="2" id="KW-1185">Reference proteome</keyword>
<gene>
    <name evidence="1" type="ORF">T231_17760</name>
</gene>
<protein>
    <recommendedName>
        <fullName evidence="3">DUF4276 family protein</fullName>
    </recommendedName>
</protein>
<dbReference type="AlphaFoldDB" id="W2CLM3"/>
<dbReference type="InterPro" id="IPR025455">
    <property type="entry name" value="DUF4276"/>
</dbReference>
<evidence type="ECO:0000313" key="1">
    <source>
        <dbReference type="EMBL" id="ETK07342.1"/>
    </source>
</evidence>
<sequence>MKRIIIVCEGETEQEFVRDILRQPFLSRGILLNDPKIKYSNGGIVKWNLLKAQIERHLREGDKPYVTTFIDYYGISDKHQFPDWDEAYKIPDKGQRIDCLQQAMREDIHEELRSRFIPYIQLHEFEALLFIDEESIVAAAIDCSIDRTKLRKVLADFPDPETINNHIETSPSHRLEQIITGYNKVLHGNIIALSIGLERIREKAKRFDQWLSQLESLA</sequence>
<dbReference type="Pfam" id="PF14103">
    <property type="entry name" value="DUF4276"/>
    <property type="match status" value="1"/>
</dbReference>
<evidence type="ECO:0000313" key="2">
    <source>
        <dbReference type="Proteomes" id="UP000018874"/>
    </source>
</evidence>
<dbReference type="PATRIC" id="fig|1411021.3.peg.2536"/>
<evidence type="ECO:0008006" key="3">
    <source>
        <dbReference type="Google" id="ProtNLM"/>
    </source>
</evidence>